<dbReference type="CDD" id="cd07432">
    <property type="entry name" value="PHP_HisPPase"/>
    <property type="match status" value="1"/>
</dbReference>
<feature type="domain" description="Polymerase/histidinol phosphatase N-terminal" evidence="1">
    <location>
        <begin position="5"/>
        <end position="78"/>
    </location>
</feature>
<dbReference type="EMBL" id="CABFVA020000026">
    <property type="protein sequence ID" value="VVM05715.1"/>
    <property type="molecule type" value="Genomic_DNA"/>
</dbReference>
<dbReference type="OrthoDB" id="9804333at2"/>
<dbReference type="AlphaFoldDB" id="A0A5E6MI46"/>
<dbReference type="RefSeq" id="WP_142659669.1">
    <property type="nucleotide sequence ID" value="NZ_CABFVA020000026.1"/>
</dbReference>
<dbReference type="Proteomes" id="UP000334923">
    <property type="component" value="Unassembled WGS sequence"/>
</dbReference>
<dbReference type="NCBIfam" id="NF038032">
    <property type="entry name" value="CehA_McbA_metalo"/>
    <property type="match status" value="1"/>
</dbReference>
<evidence type="ECO:0000313" key="2">
    <source>
        <dbReference type="EMBL" id="VVM05715.1"/>
    </source>
</evidence>
<gene>
    <name evidence="2" type="ORF">MAMT_00752</name>
</gene>
<reference evidence="2 3" key="1">
    <citation type="submission" date="2019-09" db="EMBL/GenBank/DDBJ databases">
        <authorList>
            <person name="Cremers G."/>
        </authorList>
    </citation>
    <scope>NUCLEOTIDE SEQUENCE [LARGE SCALE GENOMIC DNA]</scope>
    <source>
        <strain evidence="2">4A</strain>
    </source>
</reference>
<dbReference type="PANTHER" id="PTHR42924:SF3">
    <property type="entry name" value="POLYMERASE_HISTIDINOL PHOSPHATASE N-TERMINAL DOMAIN-CONTAINING PROTEIN"/>
    <property type="match status" value="1"/>
</dbReference>
<dbReference type="Gene3D" id="3.20.20.140">
    <property type="entry name" value="Metal-dependent hydrolases"/>
    <property type="match status" value="1"/>
</dbReference>
<organism evidence="2 3">
    <name type="scientific">Methylacidimicrobium tartarophylax</name>
    <dbReference type="NCBI Taxonomy" id="1041768"/>
    <lineage>
        <taxon>Bacteria</taxon>
        <taxon>Pseudomonadati</taxon>
        <taxon>Verrucomicrobiota</taxon>
        <taxon>Methylacidimicrobium</taxon>
    </lineage>
</organism>
<dbReference type="GO" id="GO:0004534">
    <property type="term" value="F:5'-3' RNA exonuclease activity"/>
    <property type="evidence" value="ECO:0007669"/>
    <property type="project" value="TreeGrafter"/>
</dbReference>
<name>A0A5E6MI46_9BACT</name>
<dbReference type="GO" id="GO:0035312">
    <property type="term" value="F:5'-3' DNA exonuclease activity"/>
    <property type="evidence" value="ECO:0007669"/>
    <property type="project" value="TreeGrafter"/>
</dbReference>
<dbReference type="InterPro" id="IPR016195">
    <property type="entry name" value="Pol/histidinol_Pase-like"/>
</dbReference>
<dbReference type="InterPro" id="IPR004013">
    <property type="entry name" value="PHP_dom"/>
</dbReference>
<evidence type="ECO:0000313" key="3">
    <source>
        <dbReference type="Proteomes" id="UP000334923"/>
    </source>
</evidence>
<sequence length="237" mass="25902">MQIRADLHCHSYFSADGVAPPEELIRVARQKGLNAIALTDHNSCAGVDYLESKGLLRPEGTPVDGFLVIPGQEISTREGHLLALGLRLPDLHGISAAEAVALIRSQGGFSIAPHPFDYFRAGIRSRTLDTLPVDAIEVFNAAATLRRSNRQAFRSAKARGLPMVAASDSHEADAIGTAYVILEAEEFSVAGVFAALRKGPVKREEHYIKAQAALRKTWHNVFRFRHYRISASPSRNP</sequence>
<dbReference type="InterPro" id="IPR052018">
    <property type="entry name" value="PHP_domain"/>
</dbReference>
<protein>
    <recommendedName>
        <fullName evidence="1">Polymerase/histidinol phosphatase N-terminal domain-containing protein</fullName>
    </recommendedName>
</protein>
<evidence type="ECO:0000259" key="1">
    <source>
        <dbReference type="SMART" id="SM00481"/>
    </source>
</evidence>
<dbReference type="InterPro" id="IPR003141">
    <property type="entry name" value="Pol/His_phosphatase_N"/>
</dbReference>
<dbReference type="PANTHER" id="PTHR42924">
    <property type="entry name" value="EXONUCLEASE"/>
    <property type="match status" value="1"/>
</dbReference>
<dbReference type="Pfam" id="PF02811">
    <property type="entry name" value="PHP"/>
    <property type="match status" value="1"/>
</dbReference>
<accession>A0A5E6MI46</accession>
<dbReference type="Pfam" id="PF13263">
    <property type="entry name" value="PHP_C"/>
    <property type="match status" value="1"/>
</dbReference>
<proteinExistence type="predicted"/>
<dbReference type="SUPFAM" id="SSF89550">
    <property type="entry name" value="PHP domain-like"/>
    <property type="match status" value="1"/>
</dbReference>
<keyword evidence="3" id="KW-1185">Reference proteome</keyword>
<dbReference type="SMART" id="SM00481">
    <property type="entry name" value="POLIIIAc"/>
    <property type="match status" value="1"/>
</dbReference>